<proteinExistence type="predicted"/>
<gene>
    <name evidence="2" type="ORF">F7725_026904</name>
</gene>
<feature type="region of interest" description="Disordered" evidence="1">
    <location>
        <begin position="97"/>
        <end position="148"/>
    </location>
</feature>
<comment type="caution">
    <text evidence="2">The sequence shown here is derived from an EMBL/GenBank/DDBJ whole genome shotgun (WGS) entry which is preliminary data.</text>
</comment>
<evidence type="ECO:0000313" key="3">
    <source>
        <dbReference type="Proteomes" id="UP000518266"/>
    </source>
</evidence>
<dbReference type="EMBL" id="JAAKFY010000027">
    <property type="protein sequence ID" value="KAF3833239.1"/>
    <property type="molecule type" value="Genomic_DNA"/>
</dbReference>
<dbReference type="AlphaFoldDB" id="A0A7J5X998"/>
<name>A0A7J5X998_DISMA</name>
<dbReference type="OrthoDB" id="413122at2759"/>
<sequence>MEKSQWDLKKIRFQQKRLTRLDDFVHTYKVMHNALLREYQDSLKTKNKTHRVDVERWKQRKQRRRGVYVTPITKPFDFKKAKAKKVMKKILNPSLSTSNLKEAQEKHRDSFPQHTPSELKSPHQSTSVITDAHEQKPSPEHCDTEGTDLSSVSVVEDAPPLLFSSENVNLDSSAGRSMHQVKTLSVELSETVKVSVIEGLFHLYASQFNTGNTIYILNHYTAGIILFGQRTQLSRHGLPKYLFPAITSVFLVDPAQIPKRKQTRKMLRKENVTLETIPQCVLQREYFKMRRTCYGKEDWGTVKWRGATMHHPVQRDGSSCGVIVTMVT</sequence>
<keyword evidence="3" id="KW-1185">Reference proteome</keyword>
<protein>
    <submittedName>
        <fullName evidence="2">Uncharacterized protein</fullName>
    </submittedName>
</protein>
<reference evidence="2 3" key="1">
    <citation type="submission" date="2020-03" db="EMBL/GenBank/DDBJ databases">
        <title>Dissostichus mawsoni Genome sequencing and assembly.</title>
        <authorList>
            <person name="Park H."/>
        </authorList>
    </citation>
    <scope>NUCLEOTIDE SEQUENCE [LARGE SCALE GENOMIC DNA]</scope>
    <source>
        <strain evidence="2">DM0001</strain>
        <tissue evidence="2">Muscle</tissue>
    </source>
</reference>
<feature type="compositionally biased region" description="Basic and acidic residues" evidence="1">
    <location>
        <begin position="131"/>
        <end position="144"/>
    </location>
</feature>
<organism evidence="2 3">
    <name type="scientific">Dissostichus mawsoni</name>
    <name type="common">Antarctic cod</name>
    <dbReference type="NCBI Taxonomy" id="36200"/>
    <lineage>
        <taxon>Eukaryota</taxon>
        <taxon>Metazoa</taxon>
        <taxon>Chordata</taxon>
        <taxon>Craniata</taxon>
        <taxon>Vertebrata</taxon>
        <taxon>Euteleostomi</taxon>
        <taxon>Actinopterygii</taxon>
        <taxon>Neopterygii</taxon>
        <taxon>Teleostei</taxon>
        <taxon>Neoteleostei</taxon>
        <taxon>Acanthomorphata</taxon>
        <taxon>Eupercaria</taxon>
        <taxon>Perciformes</taxon>
        <taxon>Notothenioidei</taxon>
        <taxon>Nototheniidae</taxon>
        <taxon>Dissostichus</taxon>
    </lineage>
</organism>
<feature type="compositionally biased region" description="Basic and acidic residues" evidence="1">
    <location>
        <begin position="102"/>
        <end position="111"/>
    </location>
</feature>
<evidence type="ECO:0000313" key="2">
    <source>
        <dbReference type="EMBL" id="KAF3833239.1"/>
    </source>
</evidence>
<accession>A0A7J5X998</accession>
<evidence type="ECO:0000256" key="1">
    <source>
        <dbReference type="SAM" id="MobiDB-lite"/>
    </source>
</evidence>
<dbReference type="Proteomes" id="UP000518266">
    <property type="component" value="Unassembled WGS sequence"/>
</dbReference>
<feature type="compositionally biased region" description="Polar residues" evidence="1">
    <location>
        <begin position="112"/>
        <end position="129"/>
    </location>
</feature>